<keyword evidence="3" id="KW-0611">Plant defense</keyword>
<evidence type="ECO:0000259" key="5">
    <source>
        <dbReference type="Pfam" id="PF18052"/>
    </source>
</evidence>
<feature type="domain" description="Disease resistance N-terminal" evidence="5">
    <location>
        <begin position="13"/>
        <end position="100"/>
    </location>
</feature>
<name>A0AAD9TDX2_9ROSI</name>
<comment type="caution">
    <text evidence="6">The sequence shown here is derived from an EMBL/GenBank/DDBJ whole genome shotgun (WGS) entry which is preliminary data.</text>
</comment>
<evidence type="ECO:0000313" key="7">
    <source>
        <dbReference type="Proteomes" id="UP001280121"/>
    </source>
</evidence>
<evidence type="ECO:0000313" key="6">
    <source>
        <dbReference type="EMBL" id="KAK2633973.1"/>
    </source>
</evidence>
<dbReference type="Pfam" id="PF18052">
    <property type="entry name" value="Rx_N"/>
    <property type="match status" value="1"/>
</dbReference>
<feature type="signal peptide" evidence="4">
    <location>
        <begin position="1"/>
        <end position="23"/>
    </location>
</feature>
<accession>A0AAD9TDX2</accession>
<dbReference type="InterPro" id="IPR027417">
    <property type="entry name" value="P-loop_NTPase"/>
</dbReference>
<keyword evidence="4" id="KW-0732">Signal</keyword>
<dbReference type="GO" id="GO:0043531">
    <property type="term" value="F:ADP binding"/>
    <property type="evidence" value="ECO:0007669"/>
    <property type="project" value="InterPro"/>
</dbReference>
<evidence type="ECO:0000256" key="1">
    <source>
        <dbReference type="ARBA" id="ARBA00022737"/>
    </source>
</evidence>
<evidence type="ECO:0000256" key="4">
    <source>
        <dbReference type="SAM" id="SignalP"/>
    </source>
</evidence>
<dbReference type="PANTHER" id="PTHR19338">
    <property type="entry name" value="TRANSLOCASE OF INNER MITOCHONDRIAL MEMBRANE 13 HOMOLOG"/>
    <property type="match status" value="1"/>
</dbReference>
<dbReference type="Proteomes" id="UP001280121">
    <property type="component" value="Unassembled WGS sequence"/>
</dbReference>
<dbReference type="EMBL" id="JANJYI010000009">
    <property type="protein sequence ID" value="KAK2633973.1"/>
    <property type="molecule type" value="Genomic_DNA"/>
</dbReference>
<dbReference type="SUPFAM" id="SSF52540">
    <property type="entry name" value="P-loop containing nucleoside triphosphate hydrolases"/>
    <property type="match status" value="1"/>
</dbReference>
<reference evidence="6" key="1">
    <citation type="journal article" date="2023" name="Plant J.">
        <title>Genome sequences and population genomics provide insights into the demographic history, inbreeding, and mutation load of two 'living fossil' tree species of Dipteronia.</title>
        <authorList>
            <person name="Feng Y."/>
            <person name="Comes H.P."/>
            <person name="Chen J."/>
            <person name="Zhu S."/>
            <person name="Lu R."/>
            <person name="Zhang X."/>
            <person name="Li P."/>
            <person name="Qiu J."/>
            <person name="Olsen K.M."/>
            <person name="Qiu Y."/>
        </authorList>
    </citation>
    <scope>NUCLEOTIDE SEQUENCE</scope>
    <source>
        <strain evidence="6">KIB01</strain>
    </source>
</reference>
<dbReference type="PANTHER" id="PTHR19338:SF73">
    <property type="entry name" value="DISEASE RESISTANCE PROTEIN RGA2-LIKE"/>
    <property type="match status" value="1"/>
</dbReference>
<feature type="chain" id="PRO_5042217404" description="Disease resistance N-terminal domain-containing protein" evidence="4">
    <location>
        <begin position="24"/>
        <end position="214"/>
    </location>
</feature>
<gene>
    <name evidence="6" type="ORF">Ddye_028765</name>
</gene>
<dbReference type="AlphaFoldDB" id="A0AAD9TDX2"/>
<keyword evidence="2" id="KW-0547">Nucleotide-binding</keyword>
<keyword evidence="7" id="KW-1185">Reference proteome</keyword>
<protein>
    <recommendedName>
        <fullName evidence="5">Disease resistance N-terminal domain-containing protein</fullName>
    </recommendedName>
</protein>
<organism evidence="6 7">
    <name type="scientific">Dipteronia dyeriana</name>
    <dbReference type="NCBI Taxonomy" id="168575"/>
    <lineage>
        <taxon>Eukaryota</taxon>
        <taxon>Viridiplantae</taxon>
        <taxon>Streptophyta</taxon>
        <taxon>Embryophyta</taxon>
        <taxon>Tracheophyta</taxon>
        <taxon>Spermatophyta</taxon>
        <taxon>Magnoliopsida</taxon>
        <taxon>eudicotyledons</taxon>
        <taxon>Gunneridae</taxon>
        <taxon>Pentapetalae</taxon>
        <taxon>rosids</taxon>
        <taxon>malvids</taxon>
        <taxon>Sapindales</taxon>
        <taxon>Sapindaceae</taxon>
        <taxon>Hippocastanoideae</taxon>
        <taxon>Acereae</taxon>
        <taxon>Dipteronia</taxon>
    </lineage>
</organism>
<evidence type="ECO:0000256" key="2">
    <source>
        <dbReference type="ARBA" id="ARBA00022741"/>
    </source>
</evidence>
<dbReference type="Gene3D" id="1.20.5.4130">
    <property type="match status" value="1"/>
</dbReference>
<dbReference type="InterPro" id="IPR041118">
    <property type="entry name" value="Rx_N"/>
</dbReference>
<dbReference type="GO" id="GO:0006952">
    <property type="term" value="P:defense response"/>
    <property type="evidence" value="ECO:0007669"/>
    <property type="project" value="UniProtKB-KW"/>
</dbReference>
<keyword evidence="1" id="KW-0677">Repeat</keyword>
<proteinExistence type="predicted"/>
<sequence length="214" mass="24454">MSVIREALLFVAITTLFDKLASTDLVQFGRQEQILAALKKWEIILRHTYIVLDDADERQIADRFVKDWLSKVRNLAYDVEDILDEFATEALRRKLVDQPQASNSSKVRVGGLGKTTLAQLVYNDVRVETQFDIKAWACISEDFDIARLSKTILQPVAPGTNDANDLNVLQVELRNKPVEKIFFIVWMTFGMRIMMNGQSFAVHLNLALLEVRLL</sequence>
<evidence type="ECO:0000256" key="3">
    <source>
        <dbReference type="ARBA" id="ARBA00022821"/>
    </source>
</evidence>